<dbReference type="AlphaFoldDB" id="A0A5B0E9D1"/>
<dbReference type="SMART" id="SM00345">
    <property type="entry name" value="HTH_GNTR"/>
    <property type="match status" value="1"/>
</dbReference>
<keyword evidence="2" id="KW-0238">DNA-binding</keyword>
<keyword evidence="3" id="KW-0804">Transcription</keyword>
<dbReference type="SUPFAM" id="SSF46785">
    <property type="entry name" value="Winged helix' DNA-binding domain"/>
    <property type="match status" value="1"/>
</dbReference>
<dbReference type="OrthoDB" id="4164516at2"/>
<feature type="domain" description="HTH gntR-type" evidence="4">
    <location>
        <begin position="14"/>
        <end position="81"/>
    </location>
</feature>
<organism evidence="5 6">
    <name type="scientific">Paeniglutamicibacter gangotriensis</name>
    <dbReference type="NCBI Taxonomy" id="254787"/>
    <lineage>
        <taxon>Bacteria</taxon>
        <taxon>Bacillati</taxon>
        <taxon>Actinomycetota</taxon>
        <taxon>Actinomycetes</taxon>
        <taxon>Micrococcales</taxon>
        <taxon>Micrococcaceae</taxon>
        <taxon>Paeniglutamicibacter</taxon>
    </lineage>
</organism>
<dbReference type="PRINTS" id="PR00035">
    <property type="entry name" value="HTHGNTR"/>
</dbReference>
<evidence type="ECO:0000256" key="3">
    <source>
        <dbReference type="ARBA" id="ARBA00023163"/>
    </source>
</evidence>
<dbReference type="PROSITE" id="PS50949">
    <property type="entry name" value="HTH_GNTR"/>
    <property type="match status" value="1"/>
</dbReference>
<comment type="caution">
    <text evidence="5">The sequence shown here is derived from an EMBL/GenBank/DDBJ whole genome shotgun (WGS) entry which is preliminary data.</text>
</comment>
<dbReference type="Gene3D" id="1.20.120.530">
    <property type="entry name" value="GntR ligand-binding domain-like"/>
    <property type="match status" value="1"/>
</dbReference>
<dbReference type="InterPro" id="IPR036390">
    <property type="entry name" value="WH_DNA-bd_sf"/>
</dbReference>
<dbReference type="PANTHER" id="PTHR43537:SF24">
    <property type="entry name" value="GLUCONATE OPERON TRANSCRIPTIONAL REPRESSOR"/>
    <property type="match status" value="1"/>
</dbReference>
<dbReference type="GO" id="GO:0003677">
    <property type="term" value="F:DNA binding"/>
    <property type="evidence" value="ECO:0007669"/>
    <property type="project" value="UniProtKB-KW"/>
</dbReference>
<keyword evidence="1" id="KW-0805">Transcription regulation</keyword>
<evidence type="ECO:0000313" key="6">
    <source>
        <dbReference type="Proteomes" id="UP000323856"/>
    </source>
</evidence>
<dbReference type="PANTHER" id="PTHR43537">
    <property type="entry name" value="TRANSCRIPTIONAL REGULATOR, GNTR FAMILY"/>
    <property type="match status" value="1"/>
</dbReference>
<dbReference type="Pfam" id="PF00392">
    <property type="entry name" value="GntR"/>
    <property type="match status" value="1"/>
</dbReference>
<dbReference type="InterPro" id="IPR011711">
    <property type="entry name" value="GntR_C"/>
</dbReference>
<evidence type="ECO:0000313" key="5">
    <source>
        <dbReference type="EMBL" id="KAA0974099.1"/>
    </source>
</evidence>
<name>A0A5B0E9D1_9MICC</name>
<evidence type="ECO:0000256" key="1">
    <source>
        <dbReference type="ARBA" id="ARBA00023015"/>
    </source>
</evidence>
<evidence type="ECO:0000256" key="2">
    <source>
        <dbReference type="ARBA" id="ARBA00023125"/>
    </source>
</evidence>
<dbReference type="InterPro" id="IPR036388">
    <property type="entry name" value="WH-like_DNA-bd_sf"/>
</dbReference>
<dbReference type="GO" id="GO:0003700">
    <property type="term" value="F:DNA-binding transcription factor activity"/>
    <property type="evidence" value="ECO:0007669"/>
    <property type="project" value="InterPro"/>
</dbReference>
<dbReference type="Gene3D" id="1.10.10.10">
    <property type="entry name" value="Winged helix-like DNA-binding domain superfamily/Winged helix DNA-binding domain"/>
    <property type="match status" value="1"/>
</dbReference>
<dbReference type="CDD" id="cd07377">
    <property type="entry name" value="WHTH_GntR"/>
    <property type="match status" value="1"/>
</dbReference>
<dbReference type="EMBL" id="VOBL01000021">
    <property type="protein sequence ID" value="KAA0974099.1"/>
    <property type="molecule type" value="Genomic_DNA"/>
</dbReference>
<dbReference type="SUPFAM" id="SSF48008">
    <property type="entry name" value="GntR ligand-binding domain-like"/>
    <property type="match status" value="1"/>
</dbReference>
<dbReference type="RefSeq" id="WP_149620607.1">
    <property type="nucleotide sequence ID" value="NZ_JBITUG010000002.1"/>
</dbReference>
<dbReference type="InterPro" id="IPR000524">
    <property type="entry name" value="Tscrpt_reg_HTH_GntR"/>
</dbReference>
<sequence length="242" mass="26475">MTSPDSRTLPQRGQSLADQVMNYVRHSVSTGEMQTGRLYSIYQLAETMGISRSPVREGLLRLEEAGLIEFSRNRGFRIVPTSPWDVAEIFSLRLAIEVPAAQRAAATCTPELAAEFDVLQDRMRSLAATGASDEFFDFDQQLHDLVLAAAGSHRGRKIVNRLRLATKLLGVFTVGQERTLDDILTEHSPVIEAITAGDGARAATAMHAHLTMTGRLLVAQAVAGQGLELDPEELWNELTAGY</sequence>
<protein>
    <submittedName>
        <fullName evidence="5">GntR family transcriptional regulator</fullName>
    </submittedName>
</protein>
<accession>A0A5B0E9D1</accession>
<dbReference type="InterPro" id="IPR008920">
    <property type="entry name" value="TF_FadR/GntR_C"/>
</dbReference>
<evidence type="ECO:0000259" key="4">
    <source>
        <dbReference type="PROSITE" id="PS50949"/>
    </source>
</evidence>
<gene>
    <name evidence="5" type="ORF">FQ154_16825</name>
</gene>
<proteinExistence type="predicted"/>
<dbReference type="Pfam" id="PF07729">
    <property type="entry name" value="FCD"/>
    <property type="match status" value="1"/>
</dbReference>
<reference evidence="5 6" key="1">
    <citation type="submission" date="2019-07" db="EMBL/GenBank/DDBJ databases">
        <title>Analysis of the biochemical properties, biological activity and biotechnological potential of siderophores and biosurfactants produced by Antarctic psychrotolerant bacteria.</title>
        <authorList>
            <person name="Styczynski M."/>
            <person name="Krucon T."/>
            <person name="Decewicz P."/>
            <person name="Dziewit L."/>
        </authorList>
    </citation>
    <scope>NUCLEOTIDE SEQUENCE [LARGE SCALE GENOMIC DNA]</scope>
    <source>
        <strain evidence="5 6">ANT_H27</strain>
    </source>
</reference>
<dbReference type="SMART" id="SM00895">
    <property type="entry name" value="FCD"/>
    <property type="match status" value="1"/>
</dbReference>
<dbReference type="Proteomes" id="UP000323856">
    <property type="component" value="Unassembled WGS sequence"/>
</dbReference>